<dbReference type="Pfam" id="PF08238">
    <property type="entry name" value="Sel1"/>
    <property type="match status" value="3"/>
</dbReference>
<gene>
    <name evidence="3" type="ORF">GCM10011611_46870</name>
</gene>
<evidence type="ECO:0000256" key="1">
    <source>
        <dbReference type="SAM" id="MobiDB-lite"/>
    </source>
</evidence>
<protein>
    <recommendedName>
        <fullName evidence="5">Sel1 repeat family protein</fullName>
    </recommendedName>
</protein>
<proteinExistence type="predicted"/>
<dbReference type="PANTHER" id="PTHR11102:SF160">
    <property type="entry name" value="ERAD-ASSOCIATED E3 UBIQUITIN-PROTEIN LIGASE COMPONENT HRD3"/>
    <property type="match status" value="1"/>
</dbReference>
<feature type="region of interest" description="Disordered" evidence="1">
    <location>
        <begin position="146"/>
        <end position="185"/>
    </location>
</feature>
<name>A0A8J2YZ96_9PROT</name>
<evidence type="ECO:0000256" key="2">
    <source>
        <dbReference type="SAM" id="SignalP"/>
    </source>
</evidence>
<feature type="compositionally biased region" description="Basic and acidic residues" evidence="1">
    <location>
        <begin position="148"/>
        <end position="160"/>
    </location>
</feature>
<organism evidence="3 4">
    <name type="scientific">Aliidongia dinghuensis</name>
    <dbReference type="NCBI Taxonomy" id="1867774"/>
    <lineage>
        <taxon>Bacteria</taxon>
        <taxon>Pseudomonadati</taxon>
        <taxon>Pseudomonadota</taxon>
        <taxon>Alphaproteobacteria</taxon>
        <taxon>Rhodospirillales</taxon>
        <taxon>Dongiaceae</taxon>
        <taxon>Aliidongia</taxon>
    </lineage>
</organism>
<dbReference type="Proteomes" id="UP000646365">
    <property type="component" value="Unassembled WGS sequence"/>
</dbReference>
<evidence type="ECO:0000313" key="4">
    <source>
        <dbReference type="Proteomes" id="UP000646365"/>
    </source>
</evidence>
<dbReference type="InterPro" id="IPR050767">
    <property type="entry name" value="Sel1_AlgK"/>
</dbReference>
<dbReference type="InterPro" id="IPR006597">
    <property type="entry name" value="Sel1-like"/>
</dbReference>
<reference evidence="3" key="1">
    <citation type="journal article" date="2014" name="Int. J. Syst. Evol. Microbiol.">
        <title>Complete genome sequence of Corynebacterium casei LMG S-19264T (=DSM 44701T), isolated from a smear-ripened cheese.</title>
        <authorList>
            <consortium name="US DOE Joint Genome Institute (JGI-PGF)"/>
            <person name="Walter F."/>
            <person name="Albersmeier A."/>
            <person name="Kalinowski J."/>
            <person name="Ruckert C."/>
        </authorList>
    </citation>
    <scope>NUCLEOTIDE SEQUENCE</scope>
    <source>
        <strain evidence="3">CGMCC 1.15725</strain>
    </source>
</reference>
<dbReference type="EMBL" id="BMJQ01000013">
    <property type="protein sequence ID" value="GGF35215.1"/>
    <property type="molecule type" value="Genomic_DNA"/>
</dbReference>
<dbReference type="AlphaFoldDB" id="A0A8J2YZ96"/>
<dbReference type="SUPFAM" id="SSF81901">
    <property type="entry name" value="HCP-like"/>
    <property type="match status" value="1"/>
</dbReference>
<dbReference type="PANTHER" id="PTHR11102">
    <property type="entry name" value="SEL-1-LIKE PROTEIN"/>
    <property type="match status" value="1"/>
</dbReference>
<dbReference type="PROSITE" id="PS51257">
    <property type="entry name" value="PROKAR_LIPOPROTEIN"/>
    <property type="match status" value="1"/>
</dbReference>
<accession>A0A8J2YZ96</accession>
<keyword evidence="4" id="KW-1185">Reference proteome</keyword>
<evidence type="ECO:0008006" key="5">
    <source>
        <dbReference type="Google" id="ProtNLM"/>
    </source>
</evidence>
<sequence length="185" mass="19409">MRAHREWSRSCRGAGLILALATSACAAPPGPSPTEARSGRFDVALAHMYLDGSGVPRDDTKAAYLLSNASALGNVDATEMLGQLYADGRGVHRDDDLATSLFRAAVDGGNVAALTDLGRMLETGRGNGRDPNAALRYYERGMAAGDQNARDNYKRLKKSLDAAPTPSAAPPSNPQITAKALTPPT</sequence>
<feature type="chain" id="PRO_5035297189" description="Sel1 repeat family protein" evidence="2">
    <location>
        <begin position="27"/>
        <end position="185"/>
    </location>
</feature>
<evidence type="ECO:0000313" key="3">
    <source>
        <dbReference type="EMBL" id="GGF35215.1"/>
    </source>
</evidence>
<reference evidence="3" key="2">
    <citation type="submission" date="2020-09" db="EMBL/GenBank/DDBJ databases">
        <authorList>
            <person name="Sun Q."/>
            <person name="Zhou Y."/>
        </authorList>
    </citation>
    <scope>NUCLEOTIDE SEQUENCE</scope>
    <source>
        <strain evidence="3">CGMCC 1.15725</strain>
    </source>
</reference>
<dbReference type="SMART" id="SM00671">
    <property type="entry name" value="SEL1"/>
    <property type="match status" value="3"/>
</dbReference>
<keyword evidence="2" id="KW-0732">Signal</keyword>
<dbReference type="Gene3D" id="1.25.40.10">
    <property type="entry name" value="Tetratricopeptide repeat domain"/>
    <property type="match status" value="1"/>
</dbReference>
<comment type="caution">
    <text evidence="3">The sequence shown here is derived from an EMBL/GenBank/DDBJ whole genome shotgun (WGS) entry which is preliminary data.</text>
</comment>
<dbReference type="InterPro" id="IPR011990">
    <property type="entry name" value="TPR-like_helical_dom_sf"/>
</dbReference>
<dbReference type="RefSeq" id="WP_189050329.1">
    <property type="nucleotide sequence ID" value="NZ_BMJQ01000013.1"/>
</dbReference>
<feature type="signal peptide" evidence="2">
    <location>
        <begin position="1"/>
        <end position="26"/>
    </location>
</feature>